<dbReference type="Proteomes" id="UP000242146">
    <property type="component" value="Unassembled WGS sequence"/>
</dbReference>
<dbReference type="InterPro" id="IPR036188">
    <property type="entry name" value="FAD/NAD-bd_sf"/>
</dbReference>
<feature type="transmembrane region" description="Helical" evidence="7">
    <location>
        <begin position="321"/>
        <end position="345"/>
    </location>
</feature>
<evidence type="ECO:0000256" key="7">
    <source>
        <dbReference type="SAM" id="Phobius"/>
    </source>
</evidence>
<keyword evidence="7" id="KW-0812">Transmembrane</keyword>
<dbReference type="EMBL" id="MCGT01000034">
    <property type="protein sequence ID" value="ORX47182.1"/>
    <property type="molecule type" value="Genomic_DNA"/>
</dbReference>
<reference evidence="9 10" key="1">
    <citation type="submission" date="2016-07" db="EMBL/GenBank/DDBJ databases">
        <title>Pervasive Adenine N6-methylation of Active Genes in Fungi.</title>
        <authorList>
            <consortium name="DOE Joint Genome Institute"/>
            <person name="Mondo S.J."/>
            <person name="Dannebaum R.O."/>
            <person name="Kuo R.C."/>
            <person name="Labutti K."/>
            <person name="Haridas S."/>
            <person name="Kuo A."/>
            <person name="Salamov A."/>
            <person name="Ahrendt S.R."/>
            <person name="Lipzen A."/>
            <person name="Sullivan W."/>
            <person name="Andreopoulos W.B."/>
            <person name="Clum A."/>
            <person name="Lindquist E."/>
            <person name="Daum C."/>
            <person name="Ramamoorthy G.K."/>
            <person name="Gryganskyi A."/>
            <person name="Culley D."/>
            <person name="Magnuson J.K."/>
            <person name="James T.Y."/>
            <person name="O'Malley M.A."/>
            <person name="Stajich J.E."/>
            <person name="Spatafora J.W."/>
            <person name="Visel A."/>
            <person name="Grigoriev I.V."/>
        </authorList>
    </citation>
    <scope>NUCLEOTIDE SEQUENCE [LARGE SCALE GENOMIC DNA]</scope>
    <source>
        <strain evidence="9 10">NRRL 3301</strain>
    </source>
</reference>
<keyword evidence="4" id="KW-0521">NADP</keyword>
<feature type="transmembrane region" description="Helical" evidence="7">
    <location>
        <begin position="357"/>
        <end position="377"/>
    </location>
</feature>
<keyword evidence="5" id="KW-0560">Oxidoreductase</keyword>
<evidence type="ECO:0000313" key="10">
    <source>
        <dbReference type="Proteomes" id="UP000242146"/>
    </source>
</evidence>
<dbReference type="Gene3D" id="3.50.50.60">
    <property type="entry name" value="FAD/NAD(P)-binding domain"/>
    <property type="match status" value="1"/>
</dbReference>
<evidence type="ECO:0000256" key="4">
    <source>
        <dbReference type="ARBA" id="ARBA00022857"/>
    </source>
</evidence>
<evidence type="ECO:0000256" key="1">
    <source>
        <dbReference type="ARBA" id="ARBA00001974"/>
    </source>
</evidence>
<keyword evidence="10" id="KW-1185">Reference proteome</keyword>
<evidence type="ECO:0000259" key="8">
    <source>
        <dbReference type="Pfam" id="PF01494"/>
    </source>
</evidence>
<evidence type="ECO:0000256" key="2">
    <source>
        <dbReference type="ARBA" id="ARBA00022630"/>
    </source>
</evidence>
<sequence>MHSRMIHVGQEGMQTSQPYSVHGEHINAVDRATLNELLLDAAEEWSNVTIYFEHQLSQANFELGSMEFFQGPKKTKITKYADLIVGADGAYSKVRNQMMRRMRLNYEQEYIDTGYCEMYMAPKVVNGQPVFALDPNHLHIWPRHTFMFIALPNPDKTFTCTLFMPFDMFDTIDTEAKLLAFFNEHFADAVPLLGKDRLVADYFGNPRGSLISIKTSPHHLDDKCVIVGDAAHAMVPFYGQGMNCGFQDIEVLHRVLDSRHVRPVLSKDGSHVPGLKEALAAYTEEHVPNAHAICDLAMYNYYEMRSAVTSKRYLARKKIEGWIHLVLPQVITPLYTMVSFSTMPYAQAVQRWHRQTFWLNVGLGAMTAVTAGVTLWATCRLAAGHCRSEPLLLATAAASTTLGAASSTDGKTMQDLAKTAARSTVDTAKSLGALGISIGSSLGITSLGVDRLSANAVDYLSQWWK</sequence>
<dbReference type="OrthoDB" id="10053569at2759"/>
<dbReference type="GO" id="GO:0005741">
    <property type="term" value="C:mitochondrial outer membrane"/>
    <property type="evidence" value="ECO:0007669"/>
    <property type="project" value="TreeGrafter"/>
</dbReference>
<comment type="cofactor">
    <cofactor evidence="1">
        <name>FAD</name>
        <dbReference type="ChEBI" id="CHEBI:57692"/>
    </cofactor>
</comment>
<proteinExistence type="predicted"/>
<dbReference type="GO" id="GO:0070189">
    <property type="term" value="P:kynurenine metabolic process"/>
    <property type="evidence" value="ECO:0007669"/>
    <property type="project" value="TreeGrafter"/>
</dbReference>
<dbReference type="PANTHER" id="PTHR46028">
    <property type="entry name" value="KYNURENINE 3-MONOOXYGENASE"/>
    <property type="match status" value="1"/>
</dbReference>
<dbReference type="PRINTS" id="PR00420">
    <property type="entry name" value="RNGMNOXGNASE"/>
</dbReference>
<dbReference type="AlphaFoldDB" id="A0A1X2G7T5"/>
<evidence type="ECO:0000313" key="9">
    <source>
        <dbReference type="EMBL" id="ORX47182.1"/>
    </source>
</evidence>
<keyword evidence="2" id="KW-0285">Flavoprotein</keyword>
<accession>A0A1X2G7T5</accession>
<keyword evidence="7" id="KW-1133">Transmembrane helix</keyword>
<gene>
    <name evidence="9" type="ORF">DM01DRAFT_257446</name>
</gene>
<evidence type="ECO:0000256" key="6">
    <source>
        <dbReference type="ARBA" id="ARBA00023033"/>
    </source>
</evidence>
<protein>
    <submittedName>
        <fullName evidence="9">FAD/NAD(P)-binding domain-containing protein</fullName>
    </submittedName>
</protein>
<dbReference type="GO" id="GO:0071949">
    <property type="term" value="F:FAD binding"/>
    <property type="evidence" value="ECO:0007669"/>
    <property type="project" value="InterPro"/>
</dbReference>
<evidence type="ECO:0000256" key="5">
    <source>
        <dbReference type="ARBA" id="ARBA00023002"/>
    </source>
</evidence>
<evidence type="ECO:0000256" key="3">
    <source>
        <dbReference type="ARBA" id="ARBA00022827"/>
    </source>
</evidence>
<dbReference type="PANTHER" id="PTHR46028:SF2">
    <property type="entry name" value="KYNURENINE 3-MONOOXYGENASE"/>
    <property type="match status" value="1"/>
</dbReference>
<keyword evidence="7" id="KW-0472">Membrane</keyword>
<organism evidence="9 10">
    <name type="scientific">Hesseltinella vesiculosa</name>
    <dbReference type="NCBI Taxonomy" id="101127"/>
    <lineage>
        <taxon>Eukaryota</taxon>
        <taxon>Fungi</taxon>
        <taxon>Fungi incertae sedis</taxon>
        <taxon>Mucoromycota</taxon>
        <taxon>Mucoromycotina</taxon>
        <taxon>Mucoromycetes</taxon>
        <taxon>Mucorales</taxon>
        <taxon>Cunninghamellaceae</taxon>
        <taxon>Hesseltinella</taxon>
    </lineage>
</organism>
<dbReference type="GO" id="GO:0004502">
    <property type="term" value="F:kynurenine 3-monooxygenase activity"/>
    <property type="evidence" value="ECO:0007669"/>
    <property type="project" value="TreeGrafter"/>
</dbReference>
<dbReference type="STRING" id="101127.A0A1X2G7T5"/>
<dbReference type="InterPro" id="IPR002938">
    <property type="entry name" value="FAD-bd"/>
</dbReference>
<dbReference type="SUPFAM" id="SSF51905">
    <property type="entry name" value="FAD/NAD(P)-binding domain"/>
    <property type="match status" value="1"/>
</dbReference>
<feature type="domain" description="FAD-binding" evidence="8">
    <location>
        <begin position="23"/>
        <end position="255"/>
    </location>
</feature>
<keyword evidence="3" id="KW-0274">FAD</keyword>
<comment type="caution">
    <text evidence="9">The sequence shown here is derived from an EMBL/GenBank/DDBJ whole genome shotgun (WGS) entry which is preliminary data.</text>
</comment>
<keyword evidence="6" id="KW-0503">Monooxygenase</keyword>
<dbReference type="Pfam" id="PF01494">
    <property type="entry name" value="FAD_binding_3"/>
    <property type="match status" value="1"/>
</dbReference>
<name>A0A1X2G7T5_9FUNG</name>